<dbReference type="GO" id="GO:0016616">
    <property type="term" value="F:oxidoreductase activity, acting on the CH-OH group of donors, NAD or NADP as acceptor"/>
    <property type="evidence" value="ECO:0007669"/>
    <property type="project" value="TreeGrafter"/>
</dbReference>
<dbReference type="PIRSF" id="PIRSF000103">
    <property type="entry name" value="HIBADH"/>
    <property type="match status" value="1"/>
</dbReference>
<feature type="domain" description="6-phosphogluconate dehydrogenase NADP-binding" evidence="4">
    <location>
        <begin position="7"/>
        <end position="164"/>
    </location>
</feature>
<dbReference type="Pfam" id="PF03446">
    <property type="entry name" value="NAD_binding_2"/>
    <property type="match status" value="1"/>
</dbReference>
<feature type="active site" evidence="3">
    <location>
        <position position="176"/>
    </location>
</feature>
<dbReference type="GO" id="GO:0051287">
    <property type="term" value="F:NAD binding"/>
    <property type="evidence" value="ECO:0007669"/>
    <property type="project" value="InterPro"/>
</dbReference>
<organism evidence="6 7">
    <name type="scientific">Microbaculum marinisediminis</name>
    <dbReference type="NCBI Taxonomy" id="2931392"/>
    <lineage>
        <taxon>Bacteria</taxon>
        <taxon>Pseudomonadati</taxon>
        <taxon>Pseudomonadota</taxon>
        <taxon>Alphaproteobacteria</taxon>
        <taxon>Hyphomicrobiales</taxon>
        <taxon>Tepidamorphaceae</taxon>
        <taxon>Microbaculum</taxon>
    </lineage>
</organism>
<reference evidence="6 7" key="1">
    <citation type="submission" date="2022-04" db="EMBL/GenBank/DDBJ databases">
        <authorList>
            <person name="Ye Y.-Q."/>
            <person name="Du Z.-J."/>
        </authorList>
    </citation>
    <scope>NUCLEOTIDE SEQUENCE [LARGE SCALE GENOMIC DNA]</scope>
    <source>
        <strain evidence="6 7">A6E488</strain>
    </source>
</reference>
<dbReference type="InterPro" id="IPR008927">
    <property type="entry name" value="6-PGluconate_DH-like_C_sf"/>
</dbReference>
<dbReference type="PANTHER" id="PTHR22981">
    <property type="entry name" value="3-HYDROXYISOBUTYRATE DEHYDROGENASE-RELATED"/>
    <property type="match status" value="1"/>
</dbReference>
<dbReference type="Gene3D" id="1.10.1040.10">
    <property type="entry name" value="N-(1-d-carboxylethyl)-l-norvaline Dehydrogenase, domain 2"/>
    <property type="match status" value="1"/>
</dbReference>
<dbReference type="PANTHER" id="PTHR22981:SF7">
    <property type="entry name" value="3-HYDROXYISOBUTYRATE DEHYDROGENASE, MITOCHONDRIAL"/>
    <property type="match status" value="1"/>
</dbReference>
<dbReference type="RefSeq" id="WP_261616676.1">
    <property type="nucleotide sequence ID" value="NZ_JALIDZ010000006.1"/>
</dbReference>
<proteinExistence type="predicted"/>
<sequence length="298" mass="30823">MTGKAHVGFVGIGNMGWPMAANLVRAGHVVTAYDLDPQRAQRFAAEFGATAAGSLGDFAGCAFVVTMLPTGKEVRHSLLEAEEGGAAAHLKSGAIVIDMSSAEPVGTRRLGNDLAELGIRLVDAPVSGGVVRAENGTLAIMIGGEADAVAAARPVLSAMGDRLFDVGPLGCGHAMKALNNYLAATSFAAMSEAVLIGERFGLDPEVMADIFNVSTGKSFCTENLLKQEILSGRYGSGFAAGLLAKDVGIASDLGEQIGIDAPVSRLVRDRWAEARDGVGPNADHTRAAPYWASKAIRD</sequence>
<dbReference type="AlphaFoldDB" id="A0AAW5R1V3"/>
<keyword evidence="2" id="KW-0520">NAD</keyword>
<dbReference type="EMBL" id="JALIDZ010000006">
    <property type="protein sequence ID" value="MCT8973094.1"/>
    <property type="molecule type" value="Genomic_DNA"/>
</dbReference>
<name>A0AAW5R1V3_9HYPH</name>
<dbReference type="Pfam" id="PF14833">
    <property type="entry name" value="NAD_binding_11"/>
    <property type="match status" value="1"/>
</dbReference>
<evidence type="ECO:0000256" key="3">
    <source>
        <dbReference type="PIRSR" id="PIRSR000103-1"/>
    </source>
</evidence>
<feature type="domain" description="3-hydroxyisobutyrate dehydrogenase-like NAD-binding" evidence="5">
    <location>
        <begin position="170"/>
        <end position="288"/>
    </location>
</feature>
<dbReference type="SUPFAM" id="SSF51735">
    <property type="entry name" value="NAD(P)-binding Rossmann-fold domains"/>
    <property type="match status" value="1"/>
</dbReference>
<dbReference type="InterPro" id="IPR036291">
    <property type="entry name" value="NAD(P)-bd_dom_sf"/>
</dbReference>
<protein>
    <submittedName>
        <fullName evidence="6">NAD(P)-dependent oxidoreductase</fullName>
    </submittedName>
</protein>
<dbReference type="InterPro" id="IPR015815">
    <property type="entry name" value="HIBADH-related"/>
</dbReference>
<evidence type="ECO:0000313" key="7">
    <source>
        <dbReference type="Proteomes" id="UP001320898"/>
    </source>
</evidence>
<dbReference type="Proteomes" id="UP001320898">
    <property type="component" value="Unassembled WGS sequence"/>
</dbReference>
<dbReference type="InterPro" id="IPR013328">
    <property type="entry name" value="6PGD_dom2"/>
</dbReference>
<keyword evidence="1" id="KW-0560">Oxidoreductase</keyword>
<evidence type="ECO:0000313" key="6">
    <source>
        <dbReference type="EMBL" id="MCT8973094.1"/>
    </source>
</evidence>
<evidence type="ECO:0000259" key="4">
    <source>
        <dbReference type="Pfam" id="PF03446"/>
    </source>
</evidence>
<gene>
    <name evidence="6" type="ORF">MUB46_14605</name>
</gene>
<evidence type="ECO:0000256" key="2">
    <source>
        <dbReference type="ARBA" id="ARBA00023027"/>
    </source>
</evidence>
<evidence type="ECO:0000259" key="5">
    <source>
        <dbReference type="Pfam" id="PF14833"/>
    </source>
</evidence>
<accession>A0AAW5R1V3</accession>
<dbReference type="InterPro" id="IPR006115">
    <property type="entry name" value="6PGDH_NADP-bd"/>
</dbReference>
<keyword evidence="7" id="KW-1185">Reference proteome</keyword>
<dbReference type="GO" id="GO:0050661">
    <property type="term" value="F:NADP binding"/>
    <property type="evidence" value="ECO:0007669"/>
    <property type="project" value="InterPro"/>
</dbReference>
<dbReference type="Gene3D" id="3.40.50.720">
    <property type="entry name" value="NAD(P)-binding Rossmann-like Domain"/>
    <property type="match status" value="1"/>
</dbReference>
<comment type="caution">
    <text evidence="6">The sequence shown here is derived from an EMBL/GenBank/DDBJ whole genome shotgun (WGS) entry which is preliminary data.</text>
</comment>
<dbReference type="InterPro" id="IPR029154">
    <property type="entry name" value="HIBADH-like_NADP-bd"/>
</dbReference>
<dbReference type="SUPFAM" id="SSF48179">
    <property type="entry name" value="6-phosphogluconate dehydrogenase C-terminal domain-like"/>
    <property type="match status" value="1"/>
</dbReference>
<evidence type="ECO:0000256" key="1">
    <source>
        <dbReference type="ARBA" id="ARBA00023002"/>
    </source>
</evidence>